<reference evidence="1" key="1">
    <citation type="submission" date="2022-04" db="EMBL/GenBank/DDBJ databases">
        <title>Carnegiea gigantea Genome sequencing and assembly v2.</title>
        <authorList>
            <person name="Copetti D."/>
            <person name="Sanderson M.J."/>
            <person name="Burquez A."/>
            <person name="Wojciechowski M.F."/>
        </authorList>
    </citation>
    <scope>NUCLEOTIDE SEQUENCE</scope>
    <source>
        <strain evidence="1">SGP5-SGP5p</strain>
        <tissue evidence="1">Aerial part</tissue>
    </source>
</reference>
<proteinExistence type="predicted"/>
<protein>
    <submittedName>
        <fullName evidence="1">Uncharacterized protein</fullName>
    </submittedName>
</protein>
<dbReference type="EMBL" id="JAKOGI010000175">
    <property type="protein sequence ID" value="KAJ8441113.1"/>
    <property type="molecule type" value="Genomic_DNA"/>
</dbReference>
<sequence>MATARDGASALPTLGWVENGAFHALPTVFLQSLMDIPVPIMKEFDPNWPRHWTALVWADRRRLFRLEHMVERDGIVEAFDIDPTLAPNYTSSTTYFILDNVTDIRYSGWTDETHLFVLHWGVAAAHFDINYTSLEELNGVIYDIYARTTRSNAEFADGVA</sequence>
<accession>A0A9Q1KD10</accession>
<gene>
    <name evidence="1" type="ORF">Cgig2_006942</name>
</gene>
<dbReference type="AlphaFoldDB" id="A0A9Q1KD10"/>
<name>A0A9Q1KD10_9CARY</name>
<dbReference type="Proteomes" id="UP001153076">
    <property type="component" value="Unassembled WGS sequence"/>
</dbReference>
<comment type="caution">
    <text evidence="1">The sequence shown here is derived from an EMBL/GenBank/DDBJ whole genome shotgun (WGS) entry which is preliminary data.</text>
</comment>
<keyword evidence="2" id="KW-1185">Reference proteome</keyword>
<organism evidence="1 2">
    <name type="scientific">Carnegiea gigantea</name>
    <dbReference type="NCBI Taxonomy" id="171969"/>
    <lineage>
        <taxon>Eukaryota</taxon>
        <taxon>Viridiplantae</taxon>
        <taxon>Streptophyta</taxon>
        <taxon>Embryophyta</taxon>
        <taxon>Tracheophyta</taxon>
        <taxon>Spermatophyta</taxon>
        <taxon>Magnoliopsida</taxon>
        <taxon>eudicotyledons</taxon>
        <taxon>Gunneridae</taxon>
        <taxon>Pentapetalae</taxon>
        <taxon>Caryophyllales</taxon>
        <taxon>Cactineae</taxon>
        <taxon>Cactaceae</taxon>
        <taxon>Cactoideae</taxon>
        <taxon>Echinocereeae</taxon>
        <taxon>Carnegiea</taxon>
    </lineage>
</organism>
<evidence type="ECO:0000313" key="1">
    <source>
        <dbReference type="EMBL" id="KAJ8441113.1"/>
    </source>
</evidence>
<evidence type="ECO:0000313" key="2">
    <source>
        <dbReference type="Proteomes" id="UP001153076"/>
    </source>
</evidence>